<gene>
    <name evidence="1" type="ORF">SAMN05660991_03659</name>
</gene>
<dbReference type="RefSeq" id="WP_091946812.1">
    <property type="nucleotide sequence ID" value="NZ_FOEE01000013.1"/>
</dbReference>
<dbReference type="AlphaFoldDB" id="A0A1H8VN95"/>
<dbReference type="SUPFAM" id="SSF53756">
    <property type="entry name" value="UDP-Glycosyltransferase/glycogen phosphorylase"/>
    <property type="match status" value="1"/>
</dbReference>
<keyword evidence="1" id="KW-0328">Glycosyltransferase</keyword>
<accession>A0A1H8VN95</accession>
<dbReference type="Pfam" id="PF13692">
    <property type="entry name" value="Glyco_trans_1_4"/>
    <property type="match status" value="1"/>
</dbReference>
<dbReference type="Gene3D" id="3.40.50.2000">
    <property type="entry name" value="Glycogen Phosphorylase B"/>
    <property type="match status" value="2"/>
</dbReference>
<proteinExistence type="predicted"/>
<sequence length="385" mass="40026">MSRTLVVTNDFPPRQGGIQTFVAALLARRPPDSLVVLASRSPGWEEHDAALPYPVVRHPTGMLLPTRSAARAAVGLARRFGCDTAVYGAAAPLGLLAPALRPAGVRHQVGITHGHETGWVAVPGGRRLMRRIAGDLDVLTYISEYTRSRLEPALAGRARMTQLSPGVDVDTFSPAVDGAEVRRRYGLGEDPVVVCVSRLVARKGQDVLVAGWPRVLARHPGARLLLVGGGPDEPALRRAVEAGGLSGSVVLTGPVAPGQLPQHYAAGDVFAMPCRTRRGGLDVEGLGMVYLEAAACGLPVVAGTSGGAPEAVQDGVTGCVVADPHSAAGVADTVAALLDDPARARAMGAAGRAWVERRWSWTHIAATFAELLEPDAAGAPDRTGA</sequence>
<protein>
    <submittedName>
        <fullName evidence="1">Phosphatidylinositol alpha-1,6-mannosyltransferase</fullName>
    </submittedName>
</protein>
<dbReference type="PANTHER" id="PTHR45947:SF3">
    <property type="entry name" value="SULFOQUINOVOSYL TRANSFERASE SQD2"/>
    <property type="match status" value="1"/>
</dbReference>
<dbReference type="FunFam" id="3.40.50.2000:FF:000069">
    <property type="entry name" value="Alpha-(1-6)-phosphatidylinositol monomannoside mannosyltransferase"/>
    <property type="match status" value="1"/>
</dbReference>
<dbReference type="InterPro" id="IPR050194">
    <property type="entry name" value="Glycosyltransferase_grp1"/>
</dbReference>
<dbReference type="PANTHER" id="PTHR45947">
    <property type="entry name" value="SULFOQUINOVOSYL TRANSFERASE SQD2"/>
    <property type="match status" value="1"/>
</dbReference>
<evidence type="ECO:0000313" key="2">
    <source>
        <dbReference type="Proteomes" id="UP000198960"/>
    </source>
</evidence>
<dbReference type="EMBL" id="FOEE01000013">
    <property type="protein sequence ID" value="SEP16859.1"/>
    <property type="molecule type" value="Genomic_DNA"/>
</dbReference>
<keyword evidence="1" id="KW-0808">Transferase</keyword>
<organism evidence="1 2">
    <name type="scientific">Trujillonella endophytica</name>
    <dbReference type="NCBI Taxonomy" id="673521"/>
    <lineage>
        <taxon>Bacteria</taxon>
        <taxon>Bacillati</taxon>
        <taxon>Actinomycetota</taxon>
        <taxon>Actinomycetes</taxon>
        <taxon>Geodermatophilales</taxon>
        <taxon>Geodermatophilaceae</taxon>
        <taxon>Trujillonella</taxon>
    </lineage>
</organism>
<dbReference type="STRING" id="673521.SAMN05660991_03659"/>
<name>A0A1H8VN95_9ACTN</name>
<dbReference type="CDD" id="cd03801">
    <property type="entry name" value="GT4_PimA-like"/>
    <property type="match status" value="1"/>
</dbReference>
<dbReference type="GO" id="GO:0016758">
    <property type="term" value="F:hexosyltransferase activity"/>
    <property type="evidence" value="ECO:0007669"/>
    <property type="project" value="TreeGrafter"/>
</dbReference>
<keyword evidence="2" id="KW-1185">Reference proteome</keyword>
<evidence type="ECO:0000313" key="1">
    <source>
        <dbReference type="EMBL" id="SEP16859.1"/>
    </source>
</evidence>
<dbReference type="Proteomes" id="UP000198960">
    <property type="component" value="Unassembled WGS sequence"/>
</dbReference>
<reference evidence="2" key="1">
    <citation type="submission" date="2016-10" db="EMBL/GenBank/DDBJ databases">
        <authorList>
            <person name="Varghese N."/>
            <person name="Submissions S."/>
        </authorList>
    </citation>
    <scope>NUCLEOTIDE SEQUENCE [LARGE SCALE GENOMIC DNA]</scope>
    <source>
        <strain evidence="2">DSM 45413</strain>
    </source>
</reference>
<dbReference type="OrthoDB" id="9808602at2"/>